<evidence type="ECO:0000313" key="3">
    <source>
        <dbReference type="Proteomes" id="UP001597241"/>
    </source>
</evidence>
<keyword evidence="3" id="KW-1185">Reference proteome</keyword>
<feature type="domain" description="Helix-hairpin-helix DNA-binding motif class 1" evidence="1">
    <location>
        <begin position="166"/>
        <end position="185"/>
    </location>
</feature>
<reference evidence="3" key="1">
    <citation type="journal article" date="2019" name="Int. J. Syst. Evol. Microbiol.">
        <title>The Global Catalogue of Microorganisms (GCM) 10K type strain sequencing project: providing services to taxonomists for standard genome sequencing and annotation.</title>
        <authorList>
            <consortium name="The Broad Institute Genomics Platform"/>
            <consortium name="The Broad Institute Genome Sequencing Center for Infectious Disease"/>
            <person name="Wu L."/>
            <person name="Ma J."/>
        </authorList>
    </citation>
    <scope>NUCLEOTIDE SEQUENCE [LARGE SCALE GENOMIC DNA]</scope>
    <source>
        <strain evidence="3">CCUG 62221</strain>
    </source>
</reference>
<dbReference type="Gene3D" id="1.10.150.280">
    <property type="entry name" value="AF1531-like domain"/>
    <property type="match status" value="2"/>
</dbReference>
<comment type="caution">
    <text evidence="2">The sequence shown here is derived from an EMBL/GenBank/DDBJ whole genome shotgun (WGS) entry which is preliminary data.</text>
</comment>
<dbReference type="EMBL" id="JBHTMV010000003">
    <property type="protein sequence ID" value="MFD1293713.1"/>
    <property type="molecule type" value="Genomic_DNA"/>
</dbReference>
<dbReference type="PANTHER" id="PTHR21180">
    <property type="entry name" value="ENDONUCLEASE/EXONUCLEASE/PHOSPHATASE FAMILY DOMAIN-CONTAINING PROTEIN 1"/>
    <property type="match status" value="1"/>
</dbReference>
<name>A0ABW3WPN7_9FLAO</name>
<keyword evidence="2" id="KW-0238">DNA-binding</keyword>
<dbReference type="SMART" id="SM00278">
    <property type="entry name" value="HhH1"/>
    <property type="match status" value="1"/>
</dbReference>
<dbReference type="PANTHER" id="PTHR21180:SF32">
    <property type="entry name" value="ENDONUCLEASE_EXONUCLEASE_PHOSPHATASE FAMILY DOMAIN-CONTAINING PROTEIN 1"/>
    <property type="match status" value="1"/>
</dbReference>
<dbReference type="SUPFAM" id="SSF47781">
    <property type="entry name" value="RuvA domain 2-like"/>
    <property type="match status" value="2"/>
</dbReference>
<accession>A0ABW3WPN7</accession>
<dbReference type="GO" id="GO:0003677">
    <property type="term" value="F:DNA binding"/>
    <property type="evidence" value="ECO:0007669"/>
    <property type="project" value="UniProtKB-KW"/>
</dbReference>
<dbReference type="InterPro" id="IPR010994">
    <property type="entry name" value="RuvA_2-like"/>
</dbReference>
<organism evidence="2 3">
    <name type="scientific">Lutibacter holmesii</name>
    <dbReference type="NCBI Taxonomy" id="1137985"/>
    <lineage>
        <taxon>Bacteria</taxon>
        <taxon>Pseudomonadati</taxon>
        <taxon>Bacteroidota</taxon>
        <taxon>Flavobacteriia</taxon>
        <taxon>Flavobacteriales</taxon>
        <taxon>Flavobacteriaceae</taxon>
        <taxon>Lutibacter</taxon>
    </lineage>
</organism>
<dbReference type="Pfam" id="PF12836">
    <property type="entry name" value="HHH_3"/>
    <property type="match status" value="2"/>
</dbReference>
<evidence type="ECO:0000313" key="2">
    <source>
        <dbReference type="EMBL" id="MFD1293713.1"/>
    </source>
</evidence>
<dbReference type="InterPro" id="IPR051675">
    <property type="entry name" value="Endo/Exo/Phosphatase_dom_1"/>
</dbReference>
<dbReference type="RefSeq" id="WP_386808904.1">
    <property type="nucleotide sequence ID" value="NZ_JBHTMV010000003.1"/>
</dbReference>
<protein>
    <submittedName>
        <fullName evidence="2">ComEA family DNA-binding protein</fullName>
    </submittedName>
</protein>
<proteinExistence type="predicted"/>
<dbReference type="InterPro" id="IPR003583">
    <property type="entry name" value="Hlx-hairpin-Hlx_DNA-bd_motif"/>
</dbReference>
<evidence type="ECO:0000259" key="1">
    <source>
        <dbReference type="SMART" id="SM00278"/>
    </source>
</evidence>
<dbReference type="Proteomes" id="UP001597241">
    <property type="component" value="Unassembled WGS sequence"/>
</dbReference>
<gene>
    <name evidence="2" type="ORF">ACFQ5N_07675</name>
</gene>
<sequence length="288" mass="33646">MKNFKSHFSFNKKQRNGIFFLLLIIIVLQISFFYVDFSSEENIQISQKEIALFQKEMDSLRLVEVEKSKPKIYPFNPNYISDYKGYQLGMSVAEIDKLLAFRGKGLFVNSAKQFQEVTGVHDSLLLQIVPYFKFPTWVTSKKVKTTMSVKQKEVIVLKDLNLATIEELQLVNGIGEKRAERIINYRTKLQGFCFNEQLYEVWNLDKDVANKVLDRFKVMKPPVIQQINVNEATFKEVLSIVYIDYELTKKIFNYRDEVAEIQSLEELKKIDGFPLGLFDRIALYLTAK</sequence>